<dbReference type="Proteomes" id="UP001140096">
    <property type="component" value="Unassembled WGS sequence"/>
</dbReference>
<evidence type="ECO:0000313" key="2">
    <source>
        <dbReference type="Proteomes" id="UP001140096"/>
    </source>
</evidence>
<evidence type="ECO:0000313" key="1">
    <source>
        <dbReference type="EMBL" id="KAJ2806646.1"/>
    </source>
</evidence>
<protein>
    <submittedName>
        <fullName evidence="1">Uncharacterized protein</fullName>
    </submittedName>
</protein>
<comment type="caution">
    <text evidence="1">The sequence shown here is derived from an EMBL/GenBank/DDBJ whole genome shotgun (WGS) entry which is preliminary data.</text>
</comment>
<proteinExistence type="predicted"/>
<accession>A0ACC1LFT1</accession>
<gene>
    <name evidence="1" type="ORF">H4S07_003755</name>
</gene>
<organism evidence="1 2">
    <name type="scientific">Coemansia furcata</name>
    <dbReference type="NCBI Taxonomy" id="417177"/>
    <lineage>
        <taxon>Eukaryota</taxon>
        <taxon>Fungi</taxon>
        <taxon>Fungi incertae sedis</taxon>
        <taxon>Zoopagomycota</taxon>
        <taxon>Kickxellomycotina</taxon>
        <taxon>Kickxellomycetes</taxon>
        <taxon>Kickxellales</taxon>
        <taxon>Kickxellaceae</taxon>
        <taxon>Coemansia</taxon>
    </lineage>
</organism>
<reference evidence="1" key="1">
    <citation type="submission" date="2022-07" db="EMBL/GenBank/DDBJ databases">
        <title>Phylogenomic reconstructions and comparative analyses of Kickxellomycotina fungi.</title>
        <authorList>
            <person name="Reynolds N.K."/>
            <person name="Stajich J.E."/>
            <person name="Barry K."/>
            <person name="Grigoriev I.V."/>
            <person name="Crous P."/>
            <person name="Smith M.E."/>
        </authorList>
    </citation>
    <scope>NUCLEOTIDE SEQUENCE</scope>
    <source>
        <strain evidence="1">CBS 102833</strain>
    </source>
</reference>
<sequence>QSSTGQVVWSDVQGRFKKRSLIACREAYYKIKRQQSAGVGGDERKAQRQKYSTKEIQKINELVRKYGEHSWTKVAQEMEVATGISRHKGVYLSMWNTTLCPKAQSTPPWTTERTERLQKLISQHGPDPVFLAYKFFPEYTPYIIKARMAHLRQPDVEHHDP</sequence>
<keyword evidence="2" id="KW-1185">Reference proteome</keyword>
<name>A0ACC1LFT1_9FUNG</name>
<feature type="non-terminal residue" evidence="1">
    <location>
        <position position="1"/>
    </location>
</feature>
<dbReference type="EMBL" id="JANBUP010001307">
    <property type="protein sequence ID" value="KAJ2806646.1"/>
    <property type="molecule type" value="Genomic_DNA"/>
</dbReference>